<dbReference type="SUPFAM" id="SSF159501">
    <property type="entry name" value="EreA/ChaN-like"/>
    <property type="match status" value="1"/>
</dbReference>
<dbReference type="AlphaFoldDB" id="A0A1W5ZYI8"/>
<dbReference type="Pfam" id="PF18950">
    <property type="entry name" value="DUF5694"/>
    <property type="match status" value="1"/>
</dbReference>
<proteinExistence type="predicted"/>
<evidence type="ECO:0008006" key="3">
    <source>
        <dbReference type="Google" id="ProtNLM"/>
    </source>
</evidence>
<gene>
    <name evidence="1" type="ORF">HM131_16585</name>
</gene>
<dbReference type="RefSeq" id="WP_085030811.1">
    <property type="nucleotide sequence ID" value="NZ_CP020772.1"/>
</dbReference>
<sequence>MSKAVIMLMGTFHMAMDPNKINEHQEQIQSIVHRLKEFKPTKIAVEKSFLIEEELDRKYSEFLNGNLVPAYDEVEQFAFRLASHFDHPKVYPVDEIVDMSSPSLEQVFEWTKEHQRDLFQEIMRVQRNLQTFVNDTDVYSTLQYLNDPQYSRELQRVYMKLSRVGDRQHQIGVSWLTQWHKRDLAMAANIARLANSEDRVLVLVGGDHLHLLERFLKDSGDFELQSVLPFVQKT</sequence>
<dbReference type="KEGG" id="hmn:HM131_16585"/>
<accession>A0A1W5ZYI8</accession>
<dbReference type="Proteomes" id="UP000192527">
    <property type="component" value="Chromosome"/>
</dbReference>
<organism evidence="1 2">
    <name type="scientific">Halobacillus mangrovi</name>
    <dbReference type="NCBI Taxonomy" id="402384"/>
    <lineage>
        <taxon>Bacteria</taxon>
        <taxon>Bacillati</taxon>
        <taxon>Bacillota</taxon>
        <taxon>Bacilli</taxon>
        <taxon>Bacillales</taxon>
        <taxon>Bacillaceae</taxon>
        <taxon>Halobacillus</taxon>
    </lineage>
</organism>
<dbReference type="STRING" id="402384.HM131_16585"/>
<protein>
    <recommendedName>
        <fullName evidence="3">Haem-binding uptake Tiki superfamily ChaN domain-containing protein</fullName>
    </recommendedName>
</protein>
<dbReference type="EMBL" id="CP020772">
    <property type="protein sequence ID" value="ARI78352.1"/>
    <property type="molecule type" value="Genomic_DNA"/>
</dbReference>
<evidence type="ECO:0000313" key="1">
    <source>
        <dbReference type="EMBL" id="ARI78352.1"/>
    </source>
</evidence>
<dbReference type="InterPro" id="IPR043749">
    <property type="entry name" value="DUF5694"/>
</dbReference>
<name>A0A1W5ZYI8_9BACI</name>
<keyword evidence="2" id="KW-1185">Reference proteome</keyword>
<reference evidence="1 2" key="1">
    <citation type="submission" date="2017-04" db="EMBL/GenBank/DDBJ databases">
        <title>The whole genome sequencing and assembly of Halobacillus mangrovi strain.</title>
        <authorList>
            <person name="Lee S.-J."/>
            <person name="Park M.-K."/>
            <person name="Kim J.-Y."/>
            <person name="Lee Y.-J."/>
            <person name="Yi H."/>
            <person name="Bahn Y.-S."/>
            <person name="Kim J.F."/>
            <person name="Lee D.-W."/>
        </authorList>
    </citation>
    <scope>NUCLEOTIDE SEQUENCE [LARGE SCALE GENOMIC DNA]</scope>
    <source>
        <strain evidence="1 2">KTB 131</strain>
    </source>
</reference>
<dbReference type="OrthoDB" id="2080342at2"/>
<evidence type="ECO:0000313" key="2">
    <source>
        <dbReference type="Proteomes" id="UP000192527"/>
    </source>
</evidence>